<evidence type="ECO:0000313" key="2">
    <source>
        <dbReference type="Proteomes" id="UP001055879"/>
    </source>
</evidence>
<name>A0ACB8YHA0_ARCLA</name>
<proteinExistence type="predicted"/>
<protein>
    <submittedName>
        <fullName evidence="1">Uncharacterized protein</fullName>
    </submittedName>
</protein>
<accession>A0ACB8YHA0</accession>
<gene>
    <name evidence="1" type="ORF">L6452_33866</name>
</gene>
<reference evidence="2" key="1">
    <citation type="journal article" date="2022" name="Mol. Ecol. Resour.">
        <title>The genomes of chicory, endive, great burdock and yacon provide insights into Asteraceae palaeo-polyploidization history and plant inulin production.</title>
        <authorList>
            <person name="Fan W."/>
            <person name="Wang S."/>
            <person name="Wang H."/>
            <person name="Wang A."/>
            <person name="Jiang F."/>
            <person name="Liu H."/>
            <person name="Zhao H."/>
            <person name="Xu D."/>
            <person name="Zhang Y."/>
        </authorList>
    </citation>
    <scope>NUCLEOTIDE SEQUENCE [LARGE SCALE GENOMIC DNA]</scope>
    <source>
        <strain evidence="2">cv. Niubang</strain>
    </source>
</reference>
<sequence>MGSATDTIDSSSDASVIPNSISGTVQINDTDRANINTESEVPSSHFNSVGTSDKKCGLKGKGAQSGINEFWKGKMSMRMIKEKARRKHGSKSIAKEGAGNRKKSSKKDHLIPSHSGDSGNHNQFSDSLSTHNSEKAKYVRIQIGFKWDNSENAGCNPR</sequence>
<dbReference type="Proteomes" id="UP001055879">
    <property type="component" value="Linkage Group LG12"/>
</dbReference>
<evidence type="ECO:0000313" key="1">
    <source>
        <dbReference type="EMBL" id="KAI3684642.1"/>
    </source>
</evidence>
<reference evidence="1 2" key="2">
    <citation type="journal article" date="2022" name="Mol. Ecol. Resour.">
        <title>The genomes of chicory, endive, great burdock and yacon provide insights into Asteraceae paleo-polyploidization history and plant inulin production.</title>
        <authorList>
            <person name="Fan W."/>
            <person name="Wang S."/>
            <person name="Wang H."/>
            <person name="Wang A."/>
            <person name="Jiang F."/>
            <person name="Liu H."/>
            <person name="Zhao H."/>
            <person name="Xu D."/>
            <person name="Zhang Y."/>
        </authorList>
    </citation>
    <scope>NUCLEOTIDE SEQUENCE [LARGE SCALE GENOMIC DNA]</scope>
    <source>
        <strain evidence="2">cv. Niubang</strain>
    </source>
</reference>
<dbReference type="EMBL" id="CM042058">
    <property type="protein sequence ID" value="KAI3684642.1"/>
    <property type="molecule type" value="Genomic_DNA"/>
</dbReference>
<organism evidence="1 2">
    <name type="scientific">Arctium lappa</name>
    <name type="common">Greater burdock</name>
    <name type="synonym">Lappa major</name>
    <dbReference type="NCBI Taxonomy" id="4217"/>
    <lineage>
        <taxon>Eukaryota</taxon>
        <taxon>Viridiplantae</taxon>
        <taxon>Streptophyta</taxon>
        <taxon>Embryophyta</taxon>
        <taxon>Tracheophyta</taxon>
        <taxon>Spermatophyta</taxon>
        <taxon>Magnoliopsida</taxon>
        <taxon>eudicotyledons</taxon>
        <taxon>Gunneridae</taxon>
        <taxon>Pentapetalae</taxon>
        <taxon>asterids</taxon>
        <taxon>campanulids</taxon>
        <taxon>Asterales</taxon>
        <taxon>Asteraceae</taxon>
        <taxon>Carduoideae</taxon>
        <taxon>Cardueae</taxon>
        <taxon>Arctiinae</taxon>
        <taxon>Arctium</taxon>
    </lineage>
</organism>
<keyword evidence="2" id="KW-1185">Reference proteome</keyword>
<comment type="caution">
    <text evidence="1">The sequence shown here is derived from an EMBL/GenBank/DDBJ whole genome shotgun (WGS) entry which is preliminary data.</text>
</comment>